<evidence type="ECO:0000256" key="3">
    <source>
        <dbReference type="ARBA" id="ARBA00023122"/>
    </source>
</evidence>
<accession>A0A538T1X9</accession>
<dbReference type="Gene3D" id="3.10.580.10">
    <property type="entry name" value="CBS-domain"/>
    <property type="match status" value="1"/>
</dbReference>
<dbReference type="GO" id="GO:0019146">
    <property type="term" value="F:arabinose-5-phosphate isomerase activity"/>
    <property type="evidence" value="ECO:0007669"/>
    <property type="project" value="UniProtKB-ARBA"/>
</dbReference>
<evidence type="ECO:0000313" key="13">
    <source>
        <dbReference type="Proteomes" id="UP000320913"/>
    </source>
</evidence>
<reference evidence="12 13" key="1">
    <citation type="journal article" date="2019" name="Nat. Microbiol.">
        <title>Mediterranean grassland soil C-N compound turnover is dependent on rainfall and depth, and is mediated by genomically divergent microorganisms.</title>
        <authorList>
            <person name="Diamond S."/>
            <person name="Andeer P.F."/>
            <person name="Li Z."/>
            <person name="Crits-Christoph A."/>
            <person name="Burstein D."/>
            <person name="Anantharaman K."/>
            <person name="Lane K.R."/>
            <person name="Thomas B.C."/>
            <person name="Pan C."/>
            <person name="Northen T.R."/>
            <person name="Banfield J.F."/>
        </authorList>
    </citation>
    <scope>NUCLEOTIDE SEQUENCE [LARGE SCALE GENOMIC DNA]</scope>
    <source>
        <strain evidence="10">WS_1</strain>
        <strain evidence="11">WS_5</strain>
    </source>
</reference>
<dbReference type="Proteomes" id="UP000316292">
    <property type="component" value="Unassembled WGS sequence"/>
</dbReference>
<dbReference type="PANTHER" id="PTHR42745:SF1">
    <property type="entry name" value="ARABINOSE 5-PHOSPHATE ISOMERASE KDSD"/>
    <property type="match status" value="1"/>
</dbReference>
<dbReference type="PROSITE" id="PS51371">
    <property type="entry name" value="CBS"/>
    <property type="match status" value="2"/>
</dbReference>
<dbReference type="GO" id="GO:0046872">
    <property type="term" value="F:metal ion binding"/>
    <property type="evidence" value="ECO:0007669"/>
    <property type="project" value="UniProtKB-KW"/>
</dbReference>
<dbReference type="SUPFAM" id="SSF53697">
    <property type="entry name" value="SIS domain"/>
    <property type="match status" value="1"/>
</dbReference>
<dbReference type="InterPro" id="IPR004800">
    <property type="entry name" value="KdsD/KpsF-type"/>
</dbReference>
<dbReference type="InterPro" id="IPR000644">
    <property type="entry name" value="CBS_dom"/>
</dbReference>
<evidence type="ECO:0000256" key="2">
    <source>
        <dbReference type="ARBA" id="ARBA00022737"/>
    </source>
</evidence>
<evidence type="ECO:0000256" key="4">
    <source>
        <dbReference type="PIRNR" id="PIRNR004692"/>
    </source>
</evidence>
<comment type="caution">
    <text evidence="11">The sequence shown here is derived from an EMBL/GenBank/DDBJ whole genome shotgun (WGS) entry which is preliminary data.</text>
</comment>
<feature type="site" description="Catalytically relevant" evidence="6">
    <location>
        <position position="67"/>
    </location>
</feature>
<dbReference type="PANTHER" id="PTHR42745">
    <property type="match status" value="1"/>
</dbReference>
<dbReference type="Pfam" id="PF01380">
    <property type="entry name" value="SIS"/>
    <property type="match status" value="1"/>
</dbReference>
<dbReference type="InterPro" id="IPR001347">
    <property type="entry name" value="SIS_dom"/>
</dbReference>
<dbReference type="InterPro" id="IPR046348">
    <property type="entry name" value="SIS_dom_sf"/>
</dbReference>
<evidence type="ECO:0000259" key="9">
    <source>
        <dbReference type="PROSITE" id="PS51464"/>
    </source>
</evidence>
<feature type="site" description="Catalytically relevant" evidence="6">
    <location>
        <position position="201"/>
    </location>
</feature>
<dbReference type="InterPro" id="IPR046342">
    <property type="entry name" value="CBS_dom_sf"/>
</dbReference>
<feature type="site" description="Catalytically relevant" evidence="6">
    <location>
        <position position="119"/>
    </location>
</feature>
<dbReference type="AlphaFoldDB" id="A0A538T1X9"/>
<keyword evidence="5" id="KW-0479">Metal-binding</keyword>
<dbReference type="FunFam" id="3.40.50.10490:FF:000011">
    <property type="entry name" value="Arabinose 5-phosphate isomerase"/>
    <property type="match status" value="1"/>
</dbReference>
<proteinExistence type="inferred from homology"/>
<dbReference type="SMART" id="SM00116">
    <property type="entry name" value="CBS"/>
    <property type="match status" value="2"/>
</dbReference>
<feature type="domain" description="CBS" evidence="8">
    <location>
        <begin position="218"/>
        <end position="277"/>
    </location>
</feature>
<dbReference type="EMBL" id="VBOR01000065">
    <property type="protein sequence ID" value="TMQ48815.1"/>
    <property type="molecule type" value="Genomic_DNA"/>
</dbReference>
<organism evidence="11 13">
    <name type="scientific">Eiseniibacteriota bacterium</name>
    <dbReference type="NCBI Taxonomy" id="2212470"/>
    <lineage>
        <taxon>Bacteria</taxon>
        <taxon>Candidatus Eiseniibacteriota</taxon>
    </lineage>
</organism>
<dbReference type="InterPro" id="IPR035474">
    <property type="entry name" value="SIS_Kpsf"/>
</dbReference>
<keyword evidence="11" id="KW-0413">Isomerase</keyword>
<evidence type="ECO:0000256" key="6">
    <source>
        <dbReference type="PIRSR" id="PIRSR004692-3"/>
    </source>
</evidence>
<dbReference type="NCBIfam" id="TIGR00393">
    <property type="entry name" value="kpsF"/>
    <property type="match status" value="1"/>
</dbReference>
<evidence type="ECO:0000256" key="1">
    <source>
        <dbReference type="ARBA" id="ARBA00008165"/>
    </source>
</evidence>
<sequence>MNPNPTPDLLAPDRADPTRVAEWGRLVLEAEGTAILTLKERIGKDFERAVQLLLEVQGQVLTSGVGKSGLVAKKIAATLTSTGTPANFVHPVDAIHGDLGIVSDRDAAILLSKSGETPELLGLLPAFRRRGVSIVTITCHSDSALARGSDCVLDLGRMREACPEDLVPTTTTTAALALGDALAIVLLRMKGFTREDFVFLHPGGVLGQTAMLRVSELMHHGEALPSVPEDATLHEALLEILKKRLGMTTVVDRKGALRGVLTDGDLKRILLQGAADLGQPVSRVMSRTPRVIEEDALIAQAVRRMEENEGGAITSLVVVDLQGAPRGVIHLHDCLGAARG</sequence>
<dbReference type="GO" id="GO:0097367">
    <property type="term" value="F:carbohydrate derivative binding"/>
    <property type="evidence" value="ECO:0007669"/>
    <property type="project" value="InterPro"/>
</dbReference>
<comment type="similarity">
    <text evidence="1 4">Belongs to the SIS family. GutQ/KpsF subfamily.</text>
</comment>
<gene>
    <name evidence="10" type="ORF">E6K71_06455</name>
    <name evidence="11" type="ORF">E6K75_06500</name>
</gene>
<dbReference type="GO" id="GO:0005975">
    <property type="term" value="P:carbohydrate metabolic process"/>
    <property type="evidence" value="ECO:0007669"/>
    <property type="project" value="InterPro"/>
</dbReference>
<evidence type="ECO:0000256" key="7">
    <source>
        <dbReference type="PROSITE-ProRule" id="PRU00703"/>
    </source>
</evidence>
<dbReference type="InterPro" id="IPR050986">
    <property type="entry name" value="GutQ/KpsF_isomerases"/>
</dbReference>
<evidence type="ECO:0000259" key="8">
    <source>
        <dbReference type="PROSITE" id="PS51371"/>
    </source>
</evidence>
<dbReference type="Gene3D" id="3.40.50.10490">
    <property type="entry name" value="Glucose-6-phosphate isomerase like protein, domain 1"/>
    <property type="match status" value="1"/>
</dbReference>
<evidence type="ECO:0000256" key="5">
    <source>
        <dbReference type="PIRSR" id="PIRSR004692-2"/>
    </source>
</evidence>
<keyword evidence="5" id="KW-0862">Zinc</keyword>
<dbReference type="Pfam" id="PF00571">
    <property type="entry name" value="CBS"/>
    <property type="match status" value="2"/>
</dbReference>
<dbReference type="PROSITE" id="PS51464">
    <property type="entry name" value="SIS"/>
    <property type="match status" value="1"/>
</dbReference>
<dbReference type="PIRSF" id="PIRSF004692">
    <property type="entry name" value="KdsD_KpsF"/>
    <property type="match status" value="1"/>
</dbReference>
<dbReference type="EMBL" id="VBOV01000163">
    <property type="protein sequence ID" value="TMQ57640.1"/>
    <property type="molecule type" value="Genomic_DNA"/>
</dbReference>
<protein>
    <submittedName>
        <fullName evidence="11">KpsF/GutQ family sugar-phosphate isomerase</fullName>
    </submittedName>
</protein>
<keyword evidence="3 7" id="KW-0129">CBS domain</keyword>
<feature type="binding site" evidence="5">
    <location>
        <position position="90"/>
    </location>
    <ligand>
        <name>Zn(2+)</name>
        <dbReference type="ChEBI" id="CHEBI:29105"/>
    </ligand>
</feature>
<dbReference type="GO" id="GO:1901135">
    <property type="term" value="P:carbohydrate derivative metabolic process"/>
    <property type="evidence" value="ECO:0007669"/>
    <property type="project" value="InterPro"/>
</dbReference>
<evidence type="ECO:0000313" key="11">
    <source>
        <dbReference type="EMBL" id="TMQ57640.1"/>
    </source>
</evidence>
<feature type="domain" description="SIS" evidence="9">
    <location>
        <begin position="49"/>
        <end position="192"/>
    </location>
</feature>
<dbReference type="CDD" id="cd05014">
    <property type="entry name" value="SIS_Kpsf"/>
    <property type="match status" value="1"/>
</dbReference>
<keyword evidence="2" id="KW-0677">Repeat</keyword>
<evidence type="ECO:0000313" key="12">
    <source>
        <dbReference type="Proteomes" id="UP000316292"/>
    </source>
</evidence>
<feature type="site" description="Catalytically relevant" evidence="6">
    <location>
        <position position="160"/>
    </location>
</feature>
<evidence type="ECO:0000313" key="10">
    <source>
        <dbReference type="EMBL" id="TMQ48815.1"/>
    </source>
</evidence>
<dbReference type="CDD" id="cd04604">
    <property type="entry name" value="CBS_pair_SIS_assoc"/>
    <property type="match status" value="1"/>
</dbReference>
<dbReference type="Proteomes" id="UP000320913">
    <property type="component" value="Unassembled WGS sequence"/>
</dbReference>
<feature type="domain" description="CBS" evidence="8">
    <location>
        <begin position="285"/>
        <end position="340"/>
    </location>
</feature>
<name>A0A538T1X9_UNCEI</name>